<proteinExistence type="predicted"/>
<dbReference type="Proteomes" id="UP000045706">
    <property type="component" value="Unassembled WGS sequence"/>
</dbReference>
<evidence type="ECO:0000313" key="2">
    <source>
        <dbReference type="Proteomes" id="UP000045706"/>
    </source>
</evidence>
<name>A0A0G4NM89_VERLO</name>
<accession>A0A0G4NM89</accession>
<sequence>MRLELGFRRRNDTGNFLPADAKLLADFALLLQHAGDVLVHKLVVRILVGLHVAVLQNVPVESALADISVATPVVGVGGLTGSKSTSGKAHRRAREVVRELNDDIIEFTILVSVADKPGIKIQAQQESIVRG</sequence>
<dbReference type="AlphaFoldDB" id="A0A0G4NM89"/>
<protein>
    <submittedName>
        <fullName evidence="1">Uncharacterized protein</fullName>
    </submittedName>
</protein>
<evidence type="ECO:0000313" key="1">
    <source>
        <dbReference type="EMBL" id="CRK47588.1"/>
    </source>
</evidence>
<gene>
    <name evidence="1" type="ORF">BN1723_007645</name>
</gene>
<organism evidence="1 2">
    <name type="scientific">Verticillium longisporum</name>
    <name type="common">Verticillium dahliae var. longisporum</name>
    <dbReference type="NCBI Taxonomy" id="100787"/>
    <lineage>
        <taxon>Eukaryota</taxon>
        <taxon>Fungi</taxon>
        <taxon>Dikarya</taxon>
        <taxon>Ascomycota</taxon>
        <taxon>Pezizomycotina</taxon>
        <taxon>Sordariomycetes</taxon>
        <taxon>Hypocreomycetidae</taxon>
        <taxon>Glomerellales</taxon>
        <taxon>Plectosphaerellaceae</taxon>
        <taxon>Verticillium</taxon>
    </lineage>
</organism>
<reference evidence="2" key="1">
    <citation type="submission" date="2015-05" db="EMBL/GenBank/DDBJ databases">
        <authorList>
            <person name="Fogelqvist Johan"/>
        </authorList>
    </citation>
    <scope>NUCLEOTIDE SEQUENCE [LARGE SCALE GENOMIC DNA]</scope>
</reference>
<dbReference type="EMBL" id="CVQI01036717">
    <property type="protein sequence ID" value="CRK47588.1"/>
    <property type="molecule type" value="Genomic_DNA"/>
</dbReference>